<evidence type="ECO:0000256" key="1">
    <source>
        <dbReference type="SAM" id="MobiDB-lite"/>
    </source>
</evidence>
<dbReference type="EMBL" id="JPKZ01001137">
    <property type="protein sequence ID" value="KHN83766.1"/>
    <property type="molecule type" value="Genomic_DNA"/>
</dbReference>
<reference evidence="2 3" key="1">
    <citation type="submission" date="2014-11" db="EMBL/GenBank/DDBJ databases">
        <title>Genetic blueprint of the zoonotic pathogen Toxocara canis.</title>
        <authorList>
            <person name="Zhu X.-Q."/>
            <person name="Korhonen P.K."/>
            <person name="Cai H."/>
            <person name="Young N.D."/>
            <person name="Nejsum P."/>
            <person name="von Samson-Himmelstjerna G."/>
            <person name="Boag P.R."/>
            <person name="Tan P."/>
            <person name="Li Q."/>
            <person name="Min J."/>
            <person name="Yang Y."/>
            <person name="Wang X."/>
            <person name="Fang X."/>
            <person name="Hall R.S."/>
            <person name="Hofmann A."/>
            <person name="Sternberg P.W."/>
            <person name="Jex A.R."/>
            <person name="Gasser R.B."/>
        </authorList>
    </citation>
    <scope>NUCLEOTIDE SEQUENCE [LARGE SCALE GENOMIC DNA]</scope>
    <source>
        <strain evidence="2">PN_DK_2014</strain>
    </source>
</reference>
<keyword evidence="3" id="KW-1185">Reference proteome</keyword>
<sequence>MNVRSVERGIPRNRCPQPCVLILHVQPDAGSRPVDLLRGPAEAVRGQRFDDRYSAYEQRNVSMKEKGRSLGKEGYERKQSTIGQIDH</sequence>
<evidence type="ECO:0000313" key="2">
    <source>
        <dbReference type="EMBL" id="KHN83766.1"/>
    </source>
</evidence>
<comment type="caution">
    <text evidence="2">The sequence shown here is derived from an EMBL/GenBank/DDBJ whole genome shotgun (WGS) entry which is preliminary data.</text>
</comment>
<evidence type="ECO:0000313" key="3">
    <source>
        <dbReference type="Proteomes" id="UP000031036"/>
    </source>
</evidence>
<dbReference type="AlphaFoldDB" id="A0A0B2VJX0"/>
<protein>
    <submittedName>
        <fullName evidence="2">Uncharacterized protein</fullName>
    </submittedName>
</protein>
<gene>
    <name evidence="2" type="ORF">Tcan_13643</name>
</gene>
<name>A0A0B2VJX0_TOXCA</name>
<feature type="region of interest" description="Disordered" evidence="1">
    <location>
        <begin position="64"/>
        <end position="87"/>
    </location>
</feature>
<dbReference type="Proteomes" id="UP000031036">
    <property type="component" value="Unassembled WGS sequence"/>
</dbReference>
<accession>A0A0B2VJX0</accession>
<proteinExistence type="predicted"/>
<organism evidence="2 3">
    <name type="scientific">Toxocara canis</name>
    <name type="common">Canine roundworm</name>
    <dbReference type="NCBI Taxonomy" id="6265"/>
    <lineage>
        <taxon>Eukaryota</taxon>
        <taxon>Metazoa</taxon>
        <taxon>Ecdysozoa</taxon>
        <taxon>Nematoda</taxon>
        <taxon>Chromadorea</taxon>
        <taxon>Rhabditida</taxon>
        <taxon>Spirurina</taxon>
        <taxon>Ascaridomorpha</taxon>
        <taxon>Ascaridoidea</taxon>
        <taxon>Toxocaridae</taxon>
        <taxon>Toxocara</taxon>
    </lineage>
</organism>